<gene>
    <name evidence="2" type="ORF">SAMN06264365_11527</name>
</gene>
<evidence type="ECO:0000313" key="2">
    <source>
        <dbReference type="EMBL" id="SNS40245.1"/>
    </source>
</evidence>
<dbReference type="AlphaFoldDB" id="A0A239E6A3"/>
<name>A0A239E6A3_9ACTN</name>
<dbReference type="CDD" id="cd13588">
    <property type="entry name" value="PBP2_polyamine_1"/>
    <property type="match status" value="1"/>
</dbReference>
<dbReference type="PANTHER" id="PTHR30222:SF18">
    <property type="entry name" value="BIFUNCTIONAL POLYHYDROXYBUTYRATE SYNTHASE _ ABC TRANSPORTER PERIPLASMIC BINDING PROTEIN-RELATED"/>
    <property type="match status" value="1"/>
</dbReference>
<dbReference type="PROSITE" id="PS51257">
    <property type="entry name" value="PROKAR_LIPOPROTEIN"/>
    <property type="match status" value="1"/>
</dbReference>
<sequence>MRHNGRWRTAILAAGVLTLAACGGGADKGGGSGPGGLTVPKIDKLASLGAGEGSVNIVSWAGYVEDGTTDKAVDWVTPFEKETGCQVNNKVAATSDEMVTLMKTGEYDVVSASGDASLRLIYGGDVAPVNTSLLSSYQDVFDGLKNKVWNSVDGVAYGLPHGRGANVLMYRKDTVNPPPTSWAAVFDPNSPYKGKITAYDSPIYIADAALYLMKTKPDLGIKNPYALDDKQFEAAVSLLKEQNKAIGEYWSDYTKEVQAFKAGNSVLGTSWQVIVNLAQADKAPVDAVLPTEGATGWSDTWMISSKAKHPNCGYLWMNYIVSPKANAQVAEWFGEAPSNRLACEQTAAKDHCKTFHADDESYLDQVWYWTTPLARCVDGRTDVTCKDYAAWTQAWTTIKG</sequence>
<organism evidence="2 3">
    <name type="scientific">Actinoplanes regularis</name>
    <dbReference type="NCBI Taxonomy" id="52697"/>
    <lineage>
        <taxon>Bacteria</taxon>
        <taxon>Bacillati</taxon>
        <taxon>Actinomycetota</taxon>
        <taxon>Actinomycetes</taxon>
        <taxon>Micromonosporales</taxon>
        <taxon>Micromonosporaceae</taxon>
        <taxon>Actinoplanes</taxon>
    </lineage>
</organism>
<dbReference type="SUPFAM" id="SSF53850">
    <property type="entry name" value="Periplasmic binding protein-like II"/>
    <property type="match status" value="1"/>
</dbReference>
<protein>
    <submittedName>
        <fullName evidence="2">Putative spermidine/putrescine transport system substrate-binding protein</fullName>
    </submittedName>
</protein>
<dbReference type="PANTHER" id="PTHR30222">
    <property type="entry name" value="SPERMIDINE/PUTRESCINE-BINDING PERIPLASMIC PROTEIN"/>
    <property type="match status" value="1"/>
</dbReference>
<dbReference type="Pfam" id="PF13416">
    <property type="entry name" value="SBP_bac_8"/>
    <property type="match status" value="1"/>
</dbReference>
<dbReference type="EMBL" id="FZNR01000015">
    <property type="protein sequence ID" value="SNS40245.1"/>
    <property type="molecule type" value="Genomic_DNA"/>
</dbReference>
<dbReference type="Proteomes" id="UP000198415">
    <property type="component" value="Unassembled WGS sequence"/>
</dbReference>
<reference evidence="2 3" key="1">
    <citation type="submission" date="2017-06" db="EMBL/GenBank/DDBJ databases">
        <authorList>
            <person name="Kim H.J."/>
            <person name="Triplett B.A."/>
        </authorList>
    </citation>
    <scope>NUCLEOTIDE SEQUENCE [LARGE SCALE GENOMIC DNA]</scope>
    <source>
        <strain evidence="2 3">DSM 43151</strain>
    </source>
</reference>
<proteinExistence type="predicted"/>
<accession>A0A239E6A3</accession>
<dbReference type="RefSeq" id="WP_089296772.1">
    <property type="nucleotide sequence ID" value="NZ_BOMU01000074.1"/>
</dbReference>
<evidence type="ECO:0000313" key="3">
    <source>
        <dbReference type="Proteomes" id="UP000198415"/>
    </source>
</evidence>
<dbReference type="OrthoDB" id="9813777at2"/>
<dbReference type="Gene3D" id="3.40.190.10">
    <property type="entry name" value="Periplasmic binding protein-like II"/>
    <property type="match status" value="2"/>
</dbReference>
<keyword evidence="1" id="KW-0732">Signal</keyword>
<dbReference type="InterPro" id="IPR006059">
    <property type="entry name" value="SBP"/>
</dbReference>
<keyword evidence="3" id="KW-1185">Reference proteome</keyword>
<evidence type="ECO:0000256" key="1">
    <source>
        <dbReference type="ARBA" id="ARBA00022729"/>
    </source>
</evidence>